<reference evidence="1" key="1">
    <citation type="submission" date="2025-02" db="EMBL/GenBank/DDBJ databases">
        <authorList>
            <consortium name="NCBI Genome Project"/>
        </authorList>
    </citation>
    <scope>NUCLEOTIDE SEQUENCE</scope>
</reference>
<name>A0AAJ8DYQ0_ASPNG</name>
<dbReference type="GeneID" id="84591478"/>
<dbReference type="KEGG" id="ang:An07g07890"/>
<evidence type="ECO:0000313" key="1">
    <source>
        <dbReference type="RefSeq" id="XP_059601023.1"/>
    </source>
</evidence>
<protein>
    <submittedName>
        <fullName evidence="1">Uncharacterized protein</fullName>
    </submittedName>
</protein>
<organism evidence="1">
    <name type="scientific">Aspergillus niger</name>
    <dbReference type="NCBI Taxonomy" id="5061"/>
    <lineage>
        <taxon>Eukaryota</taxon>
        <taxon>Fungi</taxon>
        <taxon>Dikarya</taxon>
        <taxon>Ascomycota</taxon>
        <taxon>Pezizomycotina</taxon>
        <taxon>Eurotiomycetes</taxon>
        <taxon>Eurotiomycetidae</taxon>
        <taxon>Eurotiales</taxon>
        <taxon>Aspergillaceae</taxon>
        <taxon>Aspergillus</taxon>
        <taxon>Aspergillus subgen. Circumdati</taxon>
    </lineage>
</organism>
<accession>A0AAJ8DYQ0</accession>
<proteinExistence type="predicted"/>
<reference evidence="1" key="2">
    <citation type="submission" date="2025-08" db="UniProtKB">
        <authorList>
            <consortium name="RefSeq"/>
        </authorList>
    </citation>
    <scope>IDENTIFICATION</scope>
</reference>
<sequence>MKIVVQYTFTQQIIMTYPGKCGGRVQCEYMATFSNDVDQDLVNTEYSTTATSSIMLLLNTTTLSTQTLQTLW</sequence>
<dbReference type="AlphaFoldDB" id="A0AAJ8DYQ0"/>
<dbReference type="RefSeq" id="XP_059601023.1">
    <property type="nucleotide sequence ID" value="XM_059748610.1"/>
</dbReference>
<gene>
    <name evidence="1" type="ORF">An07g07890</name>
</gene>
<dbReference type="VEuPathDB" id="FungiDB:An07g07890"/>